<feature type="domain" description="BZIP" evidence="2">
    <location>
        <begin position="434"/>
        <end position="448"/>
    </location>
</feature>
<evidence type="ECO:0000313" key="3">
    <source>
        <dbReference type="EMBL" id="KAF2088984.1"/>
    </source>
</evidence>
<feature type="region of interest" description="Disordered" evidence="1">
    <location>
        <begin position="489"/>
        <end position="637"/>
    </location>
</feature>
<dbReference type="OrthoDB" id="2247093at2759"/>
<dbReference type="EMBL" id="ML978715">
    <property type="protein sequence ID" value="KAF2088984.1"/>
    <property type="molecule type" value="Genomic_DNA"/>
</dbReference>
<accession>A0A6A5YDQ7</accession>
<feature type="compositionally biased region" description="Pro residues" evidence="1">
    <location>
        <begin position="308"/>
        <end position="322"/>
    </location>
</feature>
<dbReference type="Proteomes" id="UP000799776">
    <property type="component" value="Unassembled WGS sequence"/>
</dbReference>
<dbReference type="PROSITE" id="PS00036">
    <property type="entry name" value="BZIP_BASIC"/>
    <property type="match status" value="1"/>
</dbReference>
<feature type="compositionally biased region" description="Low complexity" evidence="1">
    <location>
        <begin position="334"/>
        <end position="354"/>
    </location>
</feature>
<gene>
    <name evidence="3" type="ORF">K490DRAFT_64199</name>
</gene>
<feature type="region of interest" description="Disordered" evidence="1">
    <location>
        <begin position="428"/>
        <end position="475"/>
    </location>
</feature>
<protein>
    <recommendedName>
        <fullName evidence="2">BZIP domain-containing protein</fullName>
    </recommendedName>
</protein>
<feature type="region of interest" description="Disordered" evidence="1">
    <location>
        <begin position="72"/>
        <end position="395"/>
    </location>
</feature>
<feature type="compositionally biased region" description="Pro residues" evidence="1">
    <location>
        <begin position="614"/>
        <end position="637"/>
    </location>
</feature>
<feature type="compositionally biased region" description="Basic and acidic residues" evidence="1">
    <location>
        <begin position="72"/>
        <end position="96"/>
    </location>
</feature>
<dbReference type="AlphaFoldDB" id="A0A6A5YDQ7"/>
<evidence type="ECO:0000259" key="2">
    <source>
        <dbReference type="PROSITE" id="PS00036"/>
    </source>
</evidence>
<sequence>MAGDLDFWAPKASLRSAAQAHQFRKLPYPGSSSLIDMFQSEDAGGARLRYGLPVVKQQGLRLRLQDPVDFRPLDDRERDRSWFGHRPGDTSDDKDLMSQQHGTGSAPSSTSAHDASAGRPPATRSFTSPTGPPPAAGNPSGGARSEGPGNWGPSLPPIQQPMTGPSATPESRMPRALGVHSILNSPQAGGPDVRGQRRTASQMESQSPVERGPGPPSAFFSPPSNIGAPSEEQQRLGYMSQRGHRRILSPRSPVYRTQSLSMIRPATGTIRVQDQPFLSPGTREYTIESGLPGNQPAPAHPMYQRPPHNFPPPSAPTPPIPHSQPRRASGSFRQGPQSASASPSAMYSSYGASSQTSPATTFSPVPGPSTPGSFIQGPTSGSVPSLQMEQERSYGIPVASTGQSSYQLITLETNQGHVQIPVDVQAASKMADEKRKRNAGASARFRARRKEKEKEASTTISRLEQQLRDANDDSEYYRRERDFFAQLVYAAPGGDRHFPRPPSPRTRRVSMAGTSSAGASSQRSTSAGSTPGVGFQTFPERTERADSERNVRRRTSTYLPPPQGTPGQPQQPQLGYLPPSYAPIGTSMPTSQTPSSGSQQQASPTILPGFRDPFPQPQRPDRSWPPPPPPGPSHQPR</sequence>
<organism evidence="3 4">
    <name type="scientific">Saccharata proteae CBS 121410</name>
    <dbReference type="NCBI Taxonomy" id="1314787"/>
    <lineage>
        <taxon>Eukaryota</taxon>
        <taxon>Fungi</taxon>
        <taxon>Dikarya</taxon>
        <taxon>Ascomycota</taxon>
        <taxon>Pezizomycotina</taxon>
        <taxon>Dothideomycetes</taxon>
        <taxon>Dothideomycetes incertae sedis</taxon>
        <taxon>Botryosphaeriales</taxon>
        <taxon>Saccharataceae</taxon>
        <taxon>Saccharata</taxon>
    </lineage>
</organism>
<keyword evidence="4" id="KW-1185">Reference proteome</keyword>
<feature type="compositionally biased region" description="Low complexity" evidence="1">
    <location>
        <begin position="510"/>
        <end position="530"/>
    </location>
</feature>
<name>A0A6A5YDQ7_9PEZI</name>
<feature type="compositionally biased region" description="Polar residues" evidence="1">
    <location>
        <begin position="97"/>
        <end position="113"/>
    </location>
</feature>
<feature type="compositionally biased region" description="Basic and acidic residues" evidence="1">
    <location>
        <begin position="465"/>
        <end position="475"/>
    </location>
</feature>
<proteinExistence type="predicted"/>
<feature type="compositionally biased region" description="Low complexity" evidence="1">
    <location>
        <begin position="565"/>
        <end position="579"/>
    </location>
</feature>
<dbReference type="CDD" id="cd14705">
    <property type="entry name" value="bZIP_Zip1"/>
    <property type="match status" value="1"/>
</dbReference>
<dbReference type="GO" id="GO:0003700">
    <property type="term" value="F:DNA-binding transcription factor activity"/>
    <property type="evidence" value="ECO:0007669"/>
    <property type="project" value="InterPro"/>
</dbReference>
<feature type="compositionally biased region" description="Polar residues" evidence="1">
    <location>
        <begin position="370"/>
        <end position="388"/>
    </location>
</feature>
<feature type="compositionally biased region" description="Polar residues" evidence="1">
    <location>
        <begin position="160"/>
        <end position="169"/>
    </location>
</feature>
<feature type="compositionally biased region" description="Polar residues" evidence="1">
    <location>
        <begin position="198"/>
        <end position="208"/>
    </location>
</feature>
<evidence type="ECO:0000256" key="1">
    <source>
        <dbReference type="SAM" id="MobiDB-lite"/>
    </source>
</evidence>
<feature type="compositionally biased region" description="Basic and acidic residues" evidence="1">
    <location>
        <begin position="540"/>
        <end position="550"/>
    </location>
</feature>
<reference evidence="3" key="1">
    <citation type="journal article" date="2020" name="Stud. Mycol.">
        <title>101 Dothideomycetes genomes: a test case for predicting lifestyles and emergence of pathogens.</title>
        <authorList>
            <person name="Haridas S."/>
            <person name="Albert R."/>
            <person name="Binder M."/>
            <person name="Bloem J."/>
            <person name="Labutti K."/>
            <person name="Salamov A."/>
            <person name="Andreopoulos B."/>
            <person name="Baker S."/>
            <person name="Barry K."/>
            <person name="Bills G."/>
            <person name="Bluhm B."/>
            <person name="Cannon C."/>
            <person name="Castanera R."/>
            <person name="Culley D."/>
            <person name="Daum C."/>
            <person name="Ezra D."/>
            <person name="Gonzalez J."/>
            <person name="Henrissat B."/>
            <person name="Kuo A."/>
            <person name="Liang C."/>
            <person name="Lipzen A."/>
            <person name="Lutzoni F."/>
            <person name="Magnuson J."/>
            <person name="Mondo S."/>
            <person name="Nolan M."/>
            <person name="Ohm R."/>
            <person name="Pangilinan J."/>
            <person name="Park H.-J."/>
            <person name="Ramirez L."/>
            <person name="Alfaro M."/>
            <person name="Sun H."/>
            <person name="Tritt A."/>
            <person name="Yoshinaga Y."/>
            <person name="Zwiers L.-H."/>
            <person name="Turgeon B."/>
            <person name="Goodwin S."/>
            <person name="Spatafora J."/>
            <person name="Crous P."/>
            <person name="Grigoriev I."/>
        </authorList>
    </citation>
    <scope>NUCLEOTIDE SEQUENCE</scope>
    <source>
        <strain evidence="3">CBS 121410</strain>
    </source>
</reference>
<evidence type="ECO:0000313" key="4">
    <source>
        <dbReference type="Proteomes" id="UP000799776"/>
    </source>
</evidence>
<dbReference type="InterPro" id="IPR004827">
    <property type="entry name" value="bZIP"/>
</dbReference>
<feature type="compositionally biased region" description="Low complexity" evidence="1">
    <location>
        <begin position="586"/>
        <end position="613"/>
    </location>
</feature>